<dbReference type="SUPFAM" id="SSF52540">
    <property type="entry name" value="P-loop containing nucleoside triphosphate hydrolases"/>
    <property type="match status" value="1"/>
</dbReference>
<dbReference type="InterPro" id="IPR022486">
    <property type="entry name" value="PPK2_PA0141"/>
</dbReference>
<dbReference type="InterPro" id="IPR027417">
    <property type="entry name" value="P-loop_NTPase"/>
</dbReference>
<dbReference type="GO" id="GO:0008976">
    <property type="term" value="F:polyphosphate kinase activity"/>
    <property type="evidence" value="ECO:0007669"/>
    <property type="project" value="UniProtKB-UniRule"/>
</dbReference>
<reference evidence="8" key="1">
    <citation type="submission" date="2015-08" db="EMBL/GenBank/DDBJ databases">
        <authorList>
            <person name="Varghese N."/>
        </authorList>
    </citation>
    <scope>NUCLEOTIDE SEQUENCE [LARGE SCALE GENOMIC DNA]</scope>
    <source>
        <strain evidence="8">DSM 18181</strain>
    </source>
</reference>
<feature type="compositionally biased region" description="Basic and acidic residues" evidence="5">
    <location>
        <begin position="24"/>
        <end position="35"/>
    </location>
</feature>
<dbReference type="EC" id="2.7.4.-" evidence="4"/>
<name>A0A0K6HQX0_9BURK</name>
<keyword evidence="2 4" id="KW-0808">Transferase</keyword>
<dbReference type="InterPro" id="IPR022488">
    <property type="entry name" value="PPK2-related"/>
</dbReference>
<organism evidence="7 8">
    <name type="scientific">Thiomonas bhubaneswarensis</name>
    <dbReference type="NCBI Taxonomy" id="339866"/>
    <lineage>
        <taxon>Bacteria</taxon>
        <taxon>Pseudomonadati</taxon>
        <taxon>Pseudomonadota</taxon>
        <taxon>Betaproteobacteria</taxon>
        <taxon>Burkholderiales</taxon>
        <taxon>Thiomonas</taxon>
    </lineage>
</organism>
<comment type="subunit">
    <text evidence="4">Homotetramer.</text>
</comment>
<evidence type="ECO:0000313" key="8">
    <source>
        <dbReference type="Proteomes" id="UP000183649"/>
    </source>
</evidence>
<dbReference type="RefSeq" id="WP_055449135.1">
    <property type="nucleotide sequence ID" value="NZ_CYHF01000001.1"/>
</dbReference>
<dbReference type="Proteomes" id="UP000183649">
    <property type="component" value="Unassembled WGS sequence"/>
</dbReference>
<evidence type="ECO:0000256" key="5">
    <source>
        <dbReference type="SAM" id="MobiDB-lite"/>
    </source>
</evidence>
<evidence type="ECO:0000256" key="1">
    <source>
        <dbReference type="ARBA" id="ARBA00009924"/>
    </source>
</evidence>
<dbReference type="AlphaFoldDB" id="A0A0K6HQX0"/>
<evidence type="ECO:0000313" key="7">
    <source>
        <dbReference type="EMBL" id="CUA93274.1"/>
    </source>
</evidence>
<feature type="region of interest" description="Disordered" evidence="5">
    <location>
        <begin position="1"/>
        <end position="40"/>
    </location>
</feature>
<dbReference type="GO" id="GO:0006793">
    <property type="term" value="P:phosphorus metabolic process"/>
    <property type="evidence" value="ECO:0007669"/>
    <property type="project" value="InterPro"/>
</dbReference>
<dbReference type="OrthoDB" id="9775224at2"/>
<evidence type="ECO:0000259" key="6">
    <source>
        <dbReference type="Pfam" id="PF03976"/>
    </source>
</evidence>
<gene>
    <name evidence="7" type="ORF">Ga0061069_101170</name>
</gene>
<keyword evidence="3 4" id="KW-0418">Kinase</keyword>
<evidence type="ECO:0000256" key="4">
    <source>
        <dbReference type="RuleBase" id="RU369062"/>
    </source>
</evidence>
<dbReference type="STRING" id="339866.GCA_001418255_00168"/>
<evidence type="ECO:0000256" key="3">
    <source>
        <dbReference type="ARBA" id="ARBA00022777"/>
    </source>
</evidence>
<feature type="domain" description="Polyphosphate kinase-2-related" evidence="6">
    <location>
        <begin position="136"/>
        <end position="358"/>
    </location>
</feature>
<comment type="function">
    <text evidence="4">Uses inorganic polyphosphate (polyP) as a donor to convert GDP to GTP or ADP to ATP.</text>
</comment>
<evidence type="ECO:0000256" key="2">
    <source>
        <dbReference type="ARBA" id="ARBA00022679"/>
    </source>
</evidence>
<dbReference type="PANTHER" id="PTHR34383">
    <property type="entry name" value="POLYPHOSPHATE:AMP PHOSPHOTRANSFERASE-RELATED"/>
    <property type="match status" value="1"/>
</dbReference>
<protein>
    <recommendedName>
        <fullName evidence="4">ADP/GDP-polyphosphate phosphotransferase</fullName>
        <ecNumber evidence="4">2.7.4.-</ecNumber>
    </recommendedName>
    <alternativeName>
        <fullName evidence="4">Polyphosphate kinase PPK2</fullName>
    </alternativeName>
</protein>
<dbReference type="Pfam" id="PF03976">
    <property type="entry name" value="PPK2"/>
    <property type="match status" value="1"/>
</dbReference>
<dbReference type="Gene3D" id="3.40.50.300">
    <property type="entry name" value="P-loop containing nucleotide triphosphate hydrolases"/>
    <property type="match status" value="1"/>
</dbReference>
<comment type="similarity">
    <text evidence="1 4">Belongs to the polyphosphate kinase 2 (PPK2) family. Class I subfamily.</text>
</comment>
<accession>A0A0K6HQX0</accession>
<proteinExistence type="inferred from homology"/>
<keyword evidence="8" id="KW-1185">Reference proteome</keyword>
<dbReference type="EMBL" id="CYHF01000001">
    <property type="protein sequence ID" value="CUA93274.1"/>
    <property type="molecule type" value="Genomic_DNA"/>
</dbReference>
<dbReference type="NCBIfam" id="TIGR03707">
    <property type="entry name" value="PPK2_P_aer"/>
    <property type="match status" value="1"/>
</dbReference>
<dbReference type="PANTHER" id="PTHR34383:SF1">
    <property type="entry name" value="ADP-POLYPHOSPHATE PHOSPHOTRANSFERASE"/>
    <property type="match status" value="1"/>
</dbReference>
<sequence>MTQATTPRKTTARPVRRSTSAAPGHREASHDKVADGDIPPVLTTEGVQRYVVDQSQQAARQAELAALDTVLKTPPTAAQGEQAIQAILEGDAPDDAQAMRAALGLGGAAPVPRHTSNELAEDWRKGGYPYKYKMLRRDYEREKFVLQTELLKLQAWVKESRQRVIILFEGRDAAGKGGTIKRVMEHLNPRGARVVALEKPSDVERGQWYFQRYVQHLPTAGEIVLFDRSWYNRAGVERVMGFCTDAEYREFLRQAPEFERNLVRSGIHLIKFWFSVSQDEQRRRFKERQVHPLKQWKLSPIDMASLDKWDDYTRAKEAMFFHTDTADSPWTVVKSNDKKRARLNAMRYVLHSLPYTGKDADRIGEVDNLIVGRANFIHERGEHDLSKGEYG</sequence>